<feature type="chain" id="PRO_5043106338" description="S-protein homolog" evidence="6">
    <location>
        <begin position="23"/>
        <end position="131"/>
    </location>
</feature>
<keyword evidence="3 6" id="KW-0713">Self-incompatibility</keyword>
<keyword evidence="4 6" id="KW-0964">Secreted</keyword>
<dbReference type="GO" id="GO:0060320">
    <property type="term" value="P:rejection of self pollen"/>
    <property type="evidence" value="ECO:0007669"/>
    <property type="project" value="UniProtKB-KW"/>
</dbReference>
<comment type="subcellular location">
    <subcellularLocation>
        <location evidence="1 6">Secreted</location>
    </subcellularLocation>
</comment>
<evidence type="ECO:0000256" key="3">
    <source>
        <dbReference type="ARBA" id="ARBA00022471"/>
    </source>
</evidence>
<reference evidence="7 8" key="1">
    <citation type="submission" date="2024-04" db="EMBL/GenBank/DDBJ databases">
        <authorList>
            <person name="Fracassetti M."/>
        </authorList>
    </citation>
    <scope>NUCLEOTIDE SEQUENCE [LARGE SCALE GENOMIC DNA]</scope>
</reference>
<comment type="similarity">
    <text evidence="2 6">Belongs to the plant self-incompatibility (S1) protein family.</text>
</comment>
<keyword evidence="5 6" id="KW-0732">Signal</keyword>
<dbReference type="GO" id="GO:0005576">
    <property type="term" value="C:extracellular region"/>
    <property type="evidence" value="ECO:0007669"/>
    <property type="project" value="UniProtKB-SubCell"/>
</dbReference>
<feature type="signal peptide" evidence="6">
    <location>
        <begin position="1"/>
        <end position="22"/>
    </location>
</feature>
<evidence type="ECO:0000313" key="8">
    <source>
        <dbReference type="Proteomes" id="UP001497516"/>
    </source>
</evidence>
<dbReference type="InterPro" id="IPR010264">
    <property type="entry name" value="Self-incomp_S1"/>
</dbReference>
<keyword evidence="8" id="KW-1185">Reference proteome</keyword>
<evidence type="ECO:0000256" key="2">
    <source>
        <dbReference type="ARBA" id="ARBA00005581"/>
    </source>
</evidence>
<dbReference type="PANTHER" id="PTHR31232">
    <property type="match status" value="1"/>
</dbReference>
<evidence type="ECO:0000256" key="5">
    <source>
        <dbReference type="ARBA" id="ARBA00022729"/>
    </source>
</evidence>
<organism evidence="7 8">
    <name type="scientific">Linum trigynum</name>
    <dbReference type="NCBI Taxonomy" id="586398"/>
    <lineage>
        <taxon>Eukaryota</taxon>
        <taxon>Viridiplantae</taxon>
        <taxon>Streptophyta</taxon>
        <taxon>Embryophyta</taxon>
        <taxon>Tracheophyta</taxon>
        <taxon>Spermatophyta</taxon>
        <taxon>Magnoliopsida</taxon>
        <taxon>eudicotyledons</taxon>
        <taxon>Gunneridae</taxon>
        <taxon>Pentapetalae</taxon>
        <taxon>rosids</taxon>
        <taxon>fabids</taxon>
        <taxon>Malpighiales</taxon>
        <taxon>Linaceae</taxon>
        <taxon>Linum</taxon>
    </lineage>
</organism>
<dbReference type="EMBL" id="OZ034814">
    <property type="protein sequence ID" value="CAL1358803.1"/>
    <property type="molecule type" value="Genomic_DNA"/>
</dbReference>
<proteinExistence type="inferred from homology"/>
<evidence type="ECO:0000256" key="6">
    <source>
        <dbReference type="RuleBase" id="RU367044"/>
    </source>
</evidence>
<protein>
    <recommendedName>
        <fullName evidence="6">S-protein homolog</fullName>
    </recommendedName>
</protein>
<evidence type="ECO:0000313" key="7">
    <source>
        <dbReference type="EMBL" id="CAL1358803.1"/>
    </source>
</evidence>
<evidence type="ECO:0000256" key="4">
    <source>
        <dbReference type="ARBA" id="ARBA00022525"/>
    </source>
</evidence>
<dbReference type="AlphaFoldDB" id="A0AAV2CQW3"/>
<dbReference type="Pfam" id="PF05938">
    <property type="entry name" value="Self-incomp_S1"/>
    <property type="match status" value="1"/>
</dbReference>
<dbReference type="Proteomes" id="UP001497516">
    <property type="component" value="Chromosome 10"/>
</dbReference>
<dbReference type="PANTHER" id="PTHR31232:SF18">
    <property type="entry name" value="S-PROTEIN HOMOLOG"/>
    <property type="match status" value="1"/>
</dbReference>
<sequence length="131" mass="14734">MAAVHKNLLPAVVLATALIVMAHPSTQKTIQITNKLSSKILIVHCGCQHVDLGGRTVEIDANYEWSFVPDTFGWSVFRCNLTVEDKRLSLVTFDKAKYHKELNFNYWVVYDDGVYGTDSIGIGERFIGGWK</sequence>
<accession>A0AAV2CQW3</accession>
<evidence type="ECO:0000256" key="1">
    <source>
        <dbReference type="ARBA" id="ARBA00004613"/>
    </source>
</evidence>
<gene>
    <name evidence="7" type="ORF">LTRI10_LOCUS6329</name>
</gene>
<name>A0AAV2CQW3_9ROSI</name>